<organism evidence="2 3">
    <name type="scientific">Oesophagostomum dentatum</name>
    <name type="common">Nodular worm</name>
    <dbReference type="NCBI Taxonomy" id="61180"/>
    <lineage>
        <taxon>Eukaryota</taxon>
        <taxon>Metazoa</taxon>
        <taxon>Ecdysozoa</taxon>
        <taxon>Nematoda</taxon>
        <taxon>Chromadorea</taxon>
        <taxon>Rhabditida</taxon>
        <taxon>Rhabditina</taxon>
        <taxon>Rhabditomorpha</taxon>
        <taxon>Strongyloidea</taxon>
        <taxon>Strongylidae</taxon>
        <taxon>Oesophagostomum</taxon>
    </lineage>
</organism>
<evidence type="ECO:0000313" key="2">
    <source>
        <dbReference type="EMBL" id="KHJ75513.1"/>
    </source>
</evidence>
<feature type="region of interest" description="Disordered" evidence="1">
    <location>
        <begin position="1"/>
        <end position="58"/>
    </location>
</feature>
<evidence type="ECO:0000256" key="1">
    <source>
        <dbReference type="SAM" id="MobiDB-lite"/>
    </source>
</evidence>
<dbReference type="AlphaFoldDB" id="A0A0B1RR13"/>
<name>A0A0B1RR13_OESDE</name>
<evidence type="ECO:0000313" key="3">
    <source>
        <dbReference type="Proteomes" id="UP000053660"/>
    </source>
</evidence>
<keyword evidence="3" id="KW-1185">Reference proteome</keyword>
<accession>A0A0B1RR13</accession>
<feature type="compositionally biased region" description="Acidic residues" evidence="1">
    <location>
        <begin position="8"/>
        <end position="17"/>
    </location>
</feature>
<dbReference type="EMBL" id="KN612673">
    <property type="protein sequence ID" value="KHJ75513.1"/>
    <property type="molecule type" value="Genomic_DNA"/>
</dbReference>
<protein>
    <submittedName>
        <fullName evidence="2">Uncharacterized protein</fullName>
    </submittedName>
</protein>
<gene>
    <name evidence="2" type="ORF">OESDEN_24871</name>
</gene>
<proteinExistence type="predicted"/>
<dbReference type="Proteomes" id="UP000053660">
    <property type="component" value="Unassembled WGS sequence"/>
</dbReference>
<reference evidence="2 3" key="1">
    <citation type="submission" date="2014-03" db="EMBL/GenBank/DDBJ databases">
        <title>Draft genome of the hookworm Oesophagostomum dentatum.</title>
        <authorList>
            <person name="Mitreva M."/>
        </authorList>
    </citation>
    <scope>NUCLEOTIDE SEQUENCE [LARGE SCALE GENOMIC DNA]</scope>
    <source>
        <strain evidence="2 3">OD-Hann</strain>
    </source>
</reference>
<sequence length="74" mass="8675">MSVRKSPEEEEDMELEELTTQKPPQKKRGRWSFLRNRIPPFTTAPPIDVTTPEVTTEASIPMTATEERFLWEQK</sequence>